<name>A0A0D2NJY6_HYPSF</name>
<accession>A0A0D2NJY6</accession>
<gene>
    <name evidence="2" type="ORF">HYPSUDRAFT_1054148</name>
</gene>
<keyword evidence="1" id="KW-1133">Transmembrane helix</keyword>
<dbReference type="Proteomes" id="UP000054270">
    <property type="component" value="Unassembled WGS sequence"/>
</dbReference>
<keyword evidence="1" id="KW-0472">Membrane</keyword>
<proteinExistence type="predicted"/>
<sequence>MSFFLVPNLCLGIIYIIYMLYTAVGRGGGVIKRFEASWGARGMPSDGGGGWE</sequence>
<evidence type="ECO:0000313" key="2">
    <source>
        <dbReference type="EMBL" id="KJA16911.1"/>
    </source>
</evidence>
<dbReference type="EMBL" id="KN817613">
    <property type="protein sequence ID" value="KJA16911.1"/>
    <property type="molecule type" value="Genomic_DNA"/>
</dbReference>
<protein>
    <submittedName>
        <fullName evidence="2">Uncharacterized protein</fullName>
    </submittedName>
</protein>
<feature type="transmembrane region" description="Helical" evidence="1">
    <location>
        <begin position="6"/>
        <end position="24"/>
    </location>
</feature>
<evidence type="ECO:0000256" key="1">
    <source>
        <dbReference type="SAM" id="Phobius"/>
    </source>
</evidence>
<organism evidence="2 3">
    <name type="scientific">Hypholoma sublateritium (strain FD-334 SS-4)</name>
    <dbReference type="NCBI Taxonomy" id="945553"/>
    <lineage>
        <taxon>Eukaryota</taxon>
        <taxon>Fungi</taxon>
        <taxon>Dikarya</taxon>
        <taxon>Basidiomycota</taxon>
        <taxon>Agaricomycotina</taxon>
        <taxon>Agaricomycetes</taxon>
        <taxon>Agaricomycetidae</taxon>
        <taxon>Agaricales</taxon>
        <taxon>Agaricineae</taxon>
        <taxon>Strophariaceae</taxon>
        <taxon>Hypholoma</taxon>
    </lineage>
</organism>
<keyword evidence="1" id="KW-0812">Transmembrane</keyword>
<reference evidence="3" key="1">
    <citation type="submission" date="2014-04" db="EMBL/GenBank/DDBJ databases">
        <title>Evolutionary Origins and Diversification of the Mycorrhizal Mutualists.</title>
        <authorList>
            <consortium name="DOE Joint Genome Institute"/>
            <consortium name="Mycorrhizal Genomics Consortium"/>
            <person name="Kohler A."/>
            <person name="Kuo A."/>
            <person name="Nagy L.G."/>
            <person name="Floudas D."/>
            <person name="Copeland A."/>
            <person name="Barry K.W."/>
            <person name="Cichocki N."/>
            <person name="Veneault-Fourrey C."/>
            <person name="LaButti K."/>
            <person name="Lindquist E.A."/>
            <person name="Lipzen A."/>
            <person name="Lundell T."/>
            <person name="Morin E."/>
            <person name="Murat C."/>
            <person name="Riley R."/>
            <person name="Ohm R."/>
            <person name="Sun H."/>
            <person name="Tunlid A."/>
            <person name="Henrissat B."/>
            <person name="Grigoriev I.V."/>
            <person name="Hibbett D.S."/>
            <person name="Martin F."/>
        </authorList>
    </citation>
    <scope>NUCLEOTIDE SEQUENCE [LARGE SCALE GENOMIC DNA]</scope>
    <source>
        <strain evidence="3">FD-334 SS-4</strain>
    </source>
</reference>
<evidence type="ECO:0000313" key="3">
    <source>
        <dbReference type="Proteomes" id="UP000054270"/>
    </source>
</evidence>
<dbReference type="AlphaFoldDB" id="A0A0D2NJY6"/>
<keyword evidence="3" id="KW-1185">Reference proteome</keyword>